<dbReference type="InterPro" id="IPR036388">
    <property type="entry name" value="WH-like_DNA-bd_sf"/>
</dbReference>
<dbReference type="PROSITE" id="PS50944">
    <property type="entry name" value="HTH_DTXR"/>
    <property type="match status" value="1"/>
</dbReference>
<dbReference type="SUPFAM" id="SSF46785">
    <property type="entry name" value="Winged helix' DNA-binding domain"/>
    <property type="match status" value="1"/>
</dbReference>
<dbReference type="InterPro" id="IPR022687">
    <property type="entry name" value="HTH_DTXR"/>
</dbReference>
<keyword evidence="3" id="KW-0238">DNA-binding</keyword>
<dbReference type="EMBL" id="RXIF01000004">
    <property type="protein sequence ID" value="RZN65110.1"/>
    <property type="molecule type" value="Genomic_DNA"/>
</dbReference>
<proteinExistence type="inferred from homology"/>
<dbReference type="GO" id="GO:0003677">
    <property type="term" value="F:DNA binding"/>
    <property type="evidence" value="ECO:0007669"/>
    <property type="project" value="UniProtKB-KW"/>
</dbReference>
<evidence type="ECO:0000256" key="1">
    <source>
        <dbReference type="ARBA" id="ARBA00007871"/>
    </source>
</evidence>
<evidence type="ECO:0000256" key="3">
    <source>
        <dbReference type="ARBA" id="ARBA00023125"/>
    </source>
</evidence>
<dbReference type="SUPFAM" id="SSF47979">
    <property type="entry name" value="Iron-dependent repressor protein, dimerization domain"/>
    <property type="match status" value="1"/>
</dbReference>
<evidence type="ECO:0000256" key="4">
    <source>
        <dbReference type="ARBA" id="ARBA00023163"/>
    </source>
</evidence>
<evidence type="ECO:0000259" key="5">
    <source>
        <dbReference type="PROSITE" id="PS50944"/>
    </source>
</evidence>
<keyword evidence="4" id="KW-0804">Transcription</keyword>
<dbReference type="Proteomes" id="UP000317158">
    <property type="component" value="Unassembled WGS sequence"/>
</dbReference>
<dbReference type="GO" id="GO:0046983">
    <property type="term" value="F:protein dimerization activity"/>
    <property type="evidence" value="ECO:0007669"/>
    <property type="project" value="InterPro"/>
</dbReference>
<dbReference type="GO" id="GO:0046914">
    <property type="term" value="F:transition metal ion binding"/>
    <property type="evidence" value="ECO:0007669"/>
    <property type="project" value="InterPro"/>
</dbReference>
<dbReference type="Pfam" id="PF02742">
    <property type="entry name" value="Fe_dep_repr_C"/>
    <property type="match status" value="1"/>
</dbReference>
<dbReference type="PANTHER" id="PTHR33238:SF7">
    <property type="entry name" value="IRON-DEPENDENT TRANSCRIPTIONAL REGULATOR"/>
    <property type="match status" value="1"/>
</dbReference>
<comment type="similarity">
    <text evidence="1">Belongs to the DtxR/MntR family.</text>
</comment>
<sequence>MDKILSRRSEDYLEAIFNIQKEKKYARVKDISSYLNVRPSSVVEMLKRLNDNRLVTYRRHEYVVLTPAGEKIGRIINDRHITIREFLEMINVPRRIADLDACIIEHELHLETIEQIKNLVKFVKSAPNHPNWLKHFERFCENGKHECKENKKDKTYLLSIDREIGIKNRSF</sequence>
<evidence type="ECO:0000313" key="6">
    <source>
        <dbReference type="EMBL" id="RZN65110.1"/>
    </source>
</evidence>
<reference evidence="6 7" key="1">
    <citation type="journal article" date="2019" name="Nat. Microbiol.">
        <title>Wide diversity of methane and short-chain alkane metabolisms in uncultured archaea.</title>
        <authorList>
            <person name="Borrel G."/>
            <person name="Adam P.S."/>
            <person name="McKay L.J."/>
            <person name="Chen L.X."/>
            <person name="Sierra-Garcia I.N."/>
            <person name="Sieber C.M."/>
            <person name="Letourneur Q."/>
            <person name="Ghozlane A."/>
            <person name="Andersen G.L."/>
            <person name="Li W.J."/>
            <person name="Hallam S.J."/>
            <person name="Muyzer G."/>
            <person name="de Oliveira V.M."/>
            <person name="Inskeep W.P."/>
            <person name="Banfield J.F."/>
            <person name="Gribaldo S."/>
        </authorList>
    </citation>
    <scope>NUCLEOTIDE SEQUENCE [LARGE SCALE GENOMIC DNA]</scope>
    <source>
        <strain evidence="6">NM1a</strain>
    </source>
</reference>
<dbReference type="InterPro" id="IPR022689">
    <property type="entry name" value="Iron_dep_repressor"/>
</dbReference>
<dbReference type="InterPro" id="IPR001367">
    <property type="entry name" value="Fe_dep_repressor"/>
</dbReference>
<feature type="domain" description="HTH dtxR-type" evidence="5">
    <location>
        <begin position="5"/>
        <end position="66"/>
    </location>
</feature>
<evidence type="ECO:0000256" key="2">
    <source>
        <dbReference type="ARBA" id="ARBA00023015"/>
    </source>
</evidence>
<accession>A0A520KTN3</accession>
<organism evidence="6 7">
    <name type="scientific">Methanoliparum thermophilum</name>
    <dbReference type="NCBI Taxonomy" id="2491083"/>
    <lineage>
        <taxon>Archaea</taxon>
        <taxon>Methanobacteriati</taxon>
        <taxon>Methanobacteriota</taxon>
        <taxon>Candidatus Methanoliparia</taxon>
        <taxon>Candidatus Methanoliparales</taxon>
        <taxon>Candidatus Methanoliparaceae</taxon>
        <taxon>Candidatus Methanoliparum</taxon>
    </lineage>
</organism>
<keyword evidence="2" id="KW-0805">Transcription regulation</keyword>
<dbReference type="Gene3D" id="1.10.10.10">
    <property type="entry name" value="Winged helix-like DNA-binding domain superfamily/Winged helix DNA-binding domain"/>
    <property type="match status" value="1"/>
</dbReference>
<dbReference type="Gene3D" id="1.10.60.10">
    <property type="entry name" value="Iron dependent repressor, metal binding and dimerisation domain"/>
    <property type="match status" value="1"/>
</dbReference>
<protein>
    <submittedName>
        <fullName evidence="6">Metal-dependent transcriptional regulator</fullName>
    </submittedName>
</protein>
<dbReference type="InterPro" id="IPR036390">
    <property type="entry name" value="WH_DNA-bd_sf"/>
</dbReference>
<dbReference type="AlphaFoldDB" id="A0A520KTN3"/>
<dbReference type="SMART" id="SM00529">
    <property type="entry name" value="HTH_DTXR"/>
    <property type="match status" value="1"/>
</dbReference>
<name>A0A520KTN3_METT2</name>
<dbReference type="Pfam" id="PF01325">
    <property type="entry name" value="Fe_dep_repress"/>
    <property type="match status" value="1"/>
</dbReference>
<evidence type="ECO:0000313" key="7">
    <source>
        <dbReference type="Proteomes" id="UP000317158"/>
    </source>
</evidence>
<dbReference type="InterPro" id="IPR050536">
    <property type="entry name" value="DtxR_MntR_Metal-Reg"/>
</dbReference>
<comment type="caution">
    <text evidence="6">The sequence shown here is derived from an EMBL/GenBank/DDBJ whole genome shotgun (WGS) entry which is preliminary data.</text>
</comment>
<gene>
    <name evidence="6" type="ORF">EF806_03460</name>
</gene>
<dbReference type="GO" id="GO:0003700">
    <property type="term" value="F:DNA-binding transcription factor activity"/>
    <property type="evidence" value="ECO:0007669"/>
    <property type="project" value="InterPro"/>
</dbReference>
<dbReference type="PANTHER" id="PTHR33238">
    <property type="entry name" value="IRON (METAL) DEPENDENT REPRESSOR, DTXR FAMILY"/>
    <property type="match status" value="1"/>
</dbReference>
<dbReference type="InterPro" id="IPR036421">
    <property type="entry name" value="Fe_dep_repressor_sf"/>
</dbReference>